<dbReference type="SUPFAM" id="SSF55550">
    <property type="entry name" value="SH2 domain"/>
    <property type="match status" value="1"/>
</dbReference>
<feature type="domain" description="SH2" evidence="3">
    <location>
        <begin position="41"/>
        <end position="87"/>
    </location>
</feature>
<dbReference type="Gene3D" id="3.30.505.10">
    <property type="entry name" value="SH2 domain"/>
    <property type="match status" value="1"/>
</dbReference>
<reference evidence="4" key="2">
    <citation type="submission" date="2025-09" db="UniProtKB">
        <authorList>
            <consortium name="Ensembl"/>
        </authorList>
    </citation>
    <scope>IDENTIFICATION</scope>
</reference>
<dbReference type="AlphaFoldDB" id="A0A673NBA4"/>
<name>A0A673NBA4_9TELE</name>
<evidence type="ECO:0000259" key="3">
    <source>
        <dbReference type="PROSITE" id="PS50001"/>
    </source>
</evidence>
<reference evidence="4" key="1">
    <citation type="submission" date="2025-08" db="UniProtKB">
        <authorList>
            <consortium name="Ensembl"/>
        </authorList>
    </citation>
    <scope>IDENTIFICATION</scope>
</reference>
<dbReference type="PROSITE" id="PS50001">
    <property type="entry name" value="SH2"/>
    <property type="match status" value="1"/>
</dbReference>
<proteinExistence type="predicted"/>
<evidence type="ECO:0000256" key="2">
    <source>
        <dbReference type="PROSITE-ProRule" id="PRU00191"/>
    </source>
</evidence>
<sequence length="87" mass="10334">MLQATDEERMKEKQLKKTNTIRWFKETQVRKLTRDGGFPSWFHGMITRRRAEDLLIDKPLGCFLVRVGQSREGFTLTYRYVPNIVLS</sequence>
<protein>
    <recommendedName>
        <fullName evidence="3">SH2 domain-containing protein</fullName>
    </recommendedName>
</protein>
<dbReference type="InterPro" id="IPR036860">
    <property type="entry name" value="SH2_dom_sf"/>
</dbReference>
<dbReference type="PANTHER" id="PTHR14388">
    <property type="entry name" value="T CELL-SPECIFIC ADAPTER PROTEIN TSAD"/>
    <property type="match status" value="1"/>
</dbReference>
<dbReference type="Ensembl" id="ENSSRHT00000102046.1">
    <property type="protein sequence ID" value="ENSSRHP00000099355.1"/>
    <property type="gene ID" value="ENSSRHG00000048736.1"/>
</dbReference>
<evidence type="ECO:0000256" key="1">
    <source>
        <dbReference type="ARBA" id="ARBA00022999"/>
    </source>
</evidence>
<evidence type="ECO:0000313" key="4">
    <source>
        <dbReference type="Ensembl" id="ENSSRHP00000099355.1"/>
    </source>
</evidence>
<dbReference type="PANTHER" id="PTHR14388:SF22">
    <property type="entry name" value="SH2 DOMAIN-CONTAINING PROTEIN"/>
    <property type="match status" value="1"/>
</dbReference>
<dbReference type="GO" id="GO:0005737">
    <property type="term" value="C:cytoplasm"/>
    <property type="evidence" value="ECO:0007669"/>
    <property type="project" value="TreeGrafter"/>
</dbReference>
<organism evidence="4 5">
    <name type="scientific">Sinocyclocheilus rhinocerous</name>
    <dbReference type="NCBI Taxonomy" id="307959"/>
    <lineage>
        <taxon>Eukaryota</taxon>
        <taxon>Metazoa</taxon>
        <taxon>Chordata</taxon>
        <taxon>Craniata</taxon>
        <taxon>Vertebrata</taxon>
        <taxon>Euteleostomi</taxon>
        <taxon>Actinopterygii</taxon>
        <taxon>Neopterygii</taxon>
        <taxon>Teleostei</taxon>
        <taxon>Ostariophysi</taxon>
        <taxon>Cypriniformes</taxon>
        <taxon>Cyprinidae</taxon>
        <taxon>Cyprininae</taxon>
        <taxon>Sinocyclocheilus</taxon>
    </lineage>
</organism>
<keyword evidence="1 2" id="KW-0727">SH2 domain</keyword>
<evidence type="ECO:0000313" key="5">
    <source>
        <dbReference type="Proteomes" id="UP000472270"/>
    </source>
</evidence>
<accession>A0A673NBA4</accession>
<dbReference type="Pfam" id="PF00017">
    <property type="entry name" value="SH2"/>
    <property type="match status" value="1"/>
</dbReference>
<dbReference type="InterPro" id="IPR000980">
    <property type="entry name" value="SH2"/>
</dbReference>
<dbReference type="Proteomes" id="UP000472270">
    <property type="component" value="Unassembled WGS sequence"/>
</dbReference>
<keyword evidence="5" id="KW-1185">Reference proteome</keyword>